<reference evidence="1 2" key="1">
    <citation type="submission" date="2019-09" db="EMBL/GenBank/DDBJ databases">
        <authorList>
            <person name="Cui H."/>
            <person name="Cong C."/>
            <person name="Xu Y."/>
            <person name="Wang L."/>
            <person name="Li X."/>
            <person name="Zhang J."/>
        </authorList>
    </citation>
    <scope>NUCLEOTIDE SEQUENCE [LARGE SCALE GENOMIC DNA]</scope>
</reference>
<proteinExistence type="predicted"/>
<evidence type="ECO:0000313" key="1">
    <source>
        <dbReference type="EMBL" id="QGH73769.1"/>
    </source>
</evidence>
<dbReference type="SUPFAM" id="SSF81301">
    <property type="entry name" value="Nucleotidyltransferase"/>
    <property type="match status" value="1"/>
</dbReference>
<keyword evidence="2" id="KW-1185">Reference proteome</keyword>
<dbReference type="Proteomes" id="UP000396795">
    <property type="component" value="Segment"/>
</dbReference>
<name>A0A5Q2WA19_9CAUD</name>
<dbReference type="InterPro" id="IPR043519">
    <property type="entry name" value="NT_sf"/>
</dbReference>
<evidence type="ECO:0000313" key="2">
    <source>
        <dbReference type="Proteomes" id="UP000396795"/>
    </source>
</evidence>
<protein>
    <submittedName>
        <fullName evidence="1">Uncharacterized protein</fullName>
    </submittedName>
</protein>
<dbReference type="EMBL" id="MN497414">
    <property type="protein sequence ID" value="QGH73769.1"/>
    <property type="molecule type" value="Genomic_DNA"/>
</dbReference>
<organism evidence="1 2">
    <name type="scientific">Vibrio phage vB_VhaP_VH-5</name>
    <dbReference type="NCBI Taxonomy" id="2660694"/>
    <lineage>
        <taxon>Viruses</taxon>
        <taxon>Duplodnaviria</taxon>
        <taxon>Heunggongvirae</taxon>
        <taxon>Uroviricota</taxon>
        <taxon>Caudoviricetes</taxon>
        <taxon>Autographivirales</taxon>
        <taxon>Autoscriptoviridae</taxon>
        <taxon>Linggongvirus</taxon>
        <taxon>Linggongvirus VH5</taxon>
    </lineage>
</organism>
<accession>A0A5Q2WA19</accession>
<sequence>MHFSEDELHLEVQNTLQVLRGLDYQPHLIGGVLRVAALGGTTADVDIALIEDSTDQLVLDVLLKGLGYNLQHVQDSKYANETNGFLADYRKGDINIILYSSEVYNNVRELVSSFDLSINKYYLDSDGVLCNDHFDGYVVKCTESSNHTHNLERITRFKTEYPDLDWTQPQSVLDKESGFEVFS</sequence>